<evidence type="ECO:0000313" key="2">
    <source>
        <dbReference type="Proteomes" id="UP001595901"/>
    </source>
</evidence>
<protein>
    <submittedName>
        <fullName evidence="1">Uncharacterized protein</fullName>
    </submittedName>
</protein>
<organism evidence="1 2">
    <name type="scientific">Streptococcus dentapri</name>
    <dbReference type="NCBI Taxonomy" id="573564"/>
    <lineage>
        <taxon>Bacteria</taxon>
        <taxon>Bacillati</taxon>
        <taxon>Bacillota</taxon>
        <taxon>Bacilli</taxon>
        <taxon>Lactobacillales</taxon>
        <taxon>Streptococcaceae</taxon>
        <taxon>Streptococcus</taxon>
    </lineage>
</organism>
<name>A0ABV8D015_9STRE</name>
<comment type="caution">
    <text evidence="1">The sequence shown here is derived from an EMBL/GenBank/DDBJ whole genome shotgun (WGS) entry which is preliminary data.</text>
</comment>
<keyword evidence="2" id="KW-1185">Reference proteome</keyword>
<proteinExistence type="predicted"/>
<sequence length="95" mass="10961">MWTLPILGEQKGSTVGVRPRTELPDFDVSSIRTPDLAYVDTEVLHLSHQADGPGLDKISEKIYKDYLSEIREKYSREIKICSNQFHELNRLELDD</sequence>
<evidence type="ECO:0000313" key="1">
    <source>
        <dbReference type="EMBL" id="MFC3931658.1"/>
    </source>
</evidence>
<accession>A0ABV8D015</accession>
<dbReference type="Proteomes" id="UP001595901">
    <property type="component" value="Unassembled WGS sequence"/>
</dbReference>
<reference evidence="2" key="1">
    <citation type="journal article" date="2019" name="Int. J. Syst. Evol. Microbiol.">
        <title>The Global Catalogue of Microorganisms (GCM) 10K type strain sequencing project: providing services to taxonomists for standard genome sequencing and annotation.</title>
        <authorList>
            <consortium name="The Broad Institute Genomics Platform"/>
            <consortium name="The Broad Institute Genome Sequencing Center for Infectious Disease"/>
            <person name="Wu L."/>
            <person name="Ma J."/>
        </authorList>
    </citation>
    <scope>NUCLEOTIDE SEQUENCE [LARGE SCALE GENOMIC DNA]</scope>
    <source>
        <strain evidence="2">CCUG 58728</strain>
    </source>
</reference>
<dbReference type="EMBL" id="JBHSAC010000021">
    <property type="protein sequence ID" value="MFC3931658.1"/>
    <property type="molecule type" value="Genomic_DNA"/>
</dbReference>
<gene>
    <name evidence="1" type="ORF">ACFOSE_02475</name>
</gene>